<feature type="region of interest" description="Disordered" evidence="9">
    <location>
        <begin position="317"/>
        <end position="338"/>
    </location>
</feature>
<dbReference type="GO" id="GO:0008270">
    <property type="term" value="F:zinc ion binding"/>
    <property type="evidence" value="ECO:0007669"/>
    <property type="project" value="UniProtKB-KW"/>
</dbReference>
<organism evidence="11 12">
    <name type="scientific">Allacma fusca</name>
    <dbReference type="NCBI Taxonomy" id="39272"/>
    <lineage>
        <taxon>Eukaryota</taxon>
        <taxon>Metazoa</taxon>
        <taxon>Ecdysozoa</taxon>
        <taxon>Arthropoda</taxon>
        <taxon>Hexapoda</taxon>
        <taxon>Collembola</taxon>
        <taxon>Symphypleona</taxon>
        <taxon>Sminthuridae</taxon>
        <taxon>Allacma</taxon>
    </lineage>
</organism>
<evidence type="ECO:0000256" key="9">
    <source>
        <dbReference type="SAM" id="MobiDB-lite"/>
    </source>
</evidence>
<name>A0A8J2L7A7_9HEXA</name>
<evidence type="ECO:0000313" key="12">
    <source>
        <dbReference type="Proteomes" id="UP000708208"/>
    </source>
</evidence>
<dbReference type="PROSITE" id="PS00028">
    <property type="entry name" value="ZINC_FINGER_C2H2_1"/>
    <property type="match status" value="2"/>
</dbReference>
<dbReference type="EMBL" id="CAJVCH010385105">
    <property type="protein sequence ID" value="CAG7817023.1"/>
    <property type="molecule type" value="Genomic_DNA"/>
</dbReference>
<keyword evidence="4" id="KW-0862">Zinc</keyword>
<evidence type="ECO:0000256" key="1">
    <source>
        <dbReference type="ARBA" id="ARBA00004123"/>
    </source>
</evidence>
<evidence type="ECO:0000256" key="6">
    <source>
        <dbReference type="ARBA" id="ARBA00023163"/>
    </source>
</evidence>
<dbReference type="Pfam" id="PF00096">
    <property type="entry name" value="zf-C2H2"/>
    <property type="match status" value="1"/>
</dbReference>
<keyword evidence="3 8" id="KW-0863">Zinc-finger</keyword>
<gene>
    <name evidence="11" type="ORF">AFUS01_LOCUS27611</name>
</gene>
<evidence type="ECO:0000313" key="11">
    <source>
        <dbReference type="EMBL" id="CAG7817023.1"/>
    </source>
</evidence>
<dbReference type="AlphaFoldDB" id="A0A8J2L7A7"/>
<dbReference type="PROSITE" id="PS50157">
    <property type="entry name" value="ZINC_FINGER_C2H2_2"/>
    <property type="match status" value="2"/>
</dbReference>
<evidence type="ECO:0000256" key="2">
    <source>
        <dbReference type="ARBA" id="ARBA00022723"/>
    </source>
</evidence>
<dbReference type="PANTHER" id="PTHR46179">
    <property type="entry name" value="ZINC FINGER PROTEIN"/>
    <property type="match status" value="1"/>
</dbReference>
<evidence type="ECO:0000256" key="8">
    <source>
        <dbReference type="PROSITE-ProRule" id="PRU00042"/>
    </source>
</evidence>
<feature type="domain" description="C2H2-type" evidence="10">
    <location>
        <begin position="64"/>
        <end position="92"/>
    </location>
</feature>
<dbReference type="SMART" id="SM00355">
    <property type="entry name" value="ZnF_C2H2"/>
    <property type="match status" value="3"/>
</dbReference>
<evidence type="ECO:0000256" key="4">
    <source>
        <dbReference type="ARBA" id="ARBA00022833"/>
    </source>
</evidence>
<comment type="subcellular location">
    <subcellularLocation>
        <location evidence="1">Nucleus</location>
    </subcellularLocation>
</comment>
<evidence type="ECO:0000256" key="7">
    <source>
        <dbReference type="ARBA" id="ARBA00023242"/>
    </source>
</evidence>
<evidence type="ECO:0000259" key="10">
    <source>
        <dbReference type="PROSITE" id="PS50157"/>
    </source>
</evidence>
<feature type="domain" description="C2H2-type" evidence="10">
    <location>
        <begin position="93"/>
        <end position="120"/>
    </location>
</feature>
<keyword evidence="6" id="KW-0804">Transcription</keyword>
<feature type="compositionally biased region" description="Polar residues" evidence="9">
    <location>
        <begin position="232"/>
        <end position="242"/>
    </location>
</feature>
<dbReference type="OrthoDB" id="3565419at2759"/>
<comment type="caution">
    <text evidence="11">The sequence shown here is derived from an EMBL/GenBank/DDBJ whole genome shotgun (WGS) entry which is preliminary data.</text>
</comment>
<dbReference type="InterPro" id="IPR051061">
    <property type="entry name" value="Zinc_finger_trans_reg"/>
</dbReference>
<keyword evidence="5" id="KW-0805">Transcription regulation</keyword>
<dbReference type="GO" id="GO:0005634">
    <property type="term" value="C:nucleus"/>
    <property type="evidence" value="ECO:0007669"/>
    <property type="project" value="UniProtKB-SubCell"/>
</dbReference>
<evidence type="ECO:0000256" key="5">
    <source>
        <dbReference type="ARBA" id="ARBA00023015"/>
    </source>
</evidence>
<feature type="region of interest" description="Disordered" evidence="9">
    <location>
        <begin position="232"/>
        <end position="251"/>
    </location>
</feature>
<protein>
    <recommendedName>
        <fullName evidence="10">C2H2-type domain-containing protein</fullName>
    </recommendedName>
</protein>
<feature type="non-terminal residue" evidence="11">
    <location>
        <position position="352"/>
    </location>
</feature>
<dbReference type="GO" id="GO:0006357">
    <property type="term" value="P:regulation of transcription by RNA polymerase II"/>
    <property type="evidence" value="ECO:0007669"/>
    <property type="project" value="TreeGrafter"/>
</dbReference>
<dbReference type="InterPro" id="IPR013087">
    <property type="entry name" value="Znf_C2H2_type"/>
</dbReference>
<proteinExistence type="predicted"/>
<reference evidence="11" key="1">
    <citation type="submission" date="2021-06" db="EMBL/GenBank/DDBJ databases">
        <authorList>
            <person name="Hodson N. C."/>
            <person name="Mongue J. A."/>
            <person name="Jaron S. K."/>
        </authorList>
    </citation>
    <scope>NUCLEOTIDE SEQUENCE</scope>
</reference>
<keyword evidence="12" id="KW-1185">Reference proteome</keyword>
<keyword evidence="2" id="KW-0479">Metal-binding</keyword>
<dbReference type="PANTHER" id="PTHR46179:SF13">
    <property type="entry name" value="C2H2-TYPE DOMAIN-CONTAINING PROTEIN"/>
    <property type="match status" value="1"/>
</dbReference>
<accession>A0A8J2L7A7</accession>
<keyword evidence="7" id="KW-0539">Nucleus</keyword>
<sequence length="352" mass="40795">MNSKEENTGDSLEQPTVPESSISFGINWLKQENIQLDEDSFNSQSDQEQIIQSTDASFEHLKNIPCDLCSEIFFSYEALEEHVIDVHVMDKEFNCPECSKSFISQDKLESHILEHGKRKREDTANFQEKDNAQNLECEYCKVNYKTLQSFRHHKVFCSVRLREYNYRENGILNLSSSLEELQESAKIKADIGMLALRVLCRKNKELMKGGEDLLNQAYLNIINSEDNLVTRKVQPQPSTSITSDHHQHKNKDPLLLEDTKKAVLSLPEQPDQLAEPKQLPSQQRRRRVTFVPTQQQEQKFVYPPSSKQRIKKLTLVSNKQHQKSLDSFPSRKQKKNVPTDPFQLLVTPENCF</sequence>
<feature type="region of interest" description="Disordered" evidence="9">
    <location>
        <begin position="266"/>
        <end position="304"/>
    </location>
</feature>
<evidence type="ECO:0000256" key="3">
    <source>
        <dbReference type="ARBA" id="ARBA00022771"/>
    </source>
</evidence>
<dbReference type="Proteomes" id="UP000708208">
    <property type="component" value="Unassembled WGS sequence"/>
</dbReference>